<keyword evidence="11" id="KW-1185">Reference proteome</keyword>
<evidence type="ECO:0000256" key="5">
    <source>
        <dbReference type="ARBA" id="ARBA00022763"/>
    </source>
</evidence>
<proteinExistence type="predicted"/>
<dbReference type="InterPro" id="IPR005135">
    <property type="entry name" value="Endo/exonuclease/phosphatase"/>
</dbReference>
<dbReference type="Pfam" id="PF03372">
    <property type="entry name" value="Exo_endo_phos"/>
    <property type="match status" value="1"/>
</dbReference>
<evidence type="ECO:0000256" key="8">
    <source>
        <dbReference type="ARBA" id="ARBA00023204"/>
    </source>
</evidence>
<dbReference type="Proteomes" id="UP001501161">
    <property type="component" value="Unassembled WGS sequence"/>
</dbReference>
<protein>
    <recommendedName>
        <fullName evidence="9">Endonuclease/exonuclease/phosphatase domain-containing protein</fullName>
    </recommendedName>
</protein>
<feature type="domain" description="Endonuclease/exonuclease/phosphatase" evidence="9">
    <location>
        <begin position="65"/>
        <end position="371"/>
    </location>
</feature>
<name>A0ABP5J020_9ACTN</name>
<keyword evidence="4" id="KW-0479">Metal-binding</keyword>
<evidence type="ECO:0000256" key="6">
    <source>
        <dbReference type="ARBA" id="ARBA00022801"/>
    </source>
</evidence>
<comment type="cofactor">
    <cofactor evidence="1">
        <name>Mn(2+)</name>
        <dbReference type="ChEBI" id="CHEBI:29035"/>
    </cofactor>
</comment>
<evidence type="ECO:0000313" key="11">
    <source>
        <dbReference type="Proteomes" id="UP001501161"/>
    </source>
</evidence>
<keyword evidence="7" id="KW-0460">Magnesium</keyword>
<evidence type="ECO:0000313" key="10">
    <source>
        <dbReference type="EMBL" id="GAA2109554.1"/>
    </source>
</evidence>
<dbReference type="SUPFAM" id="SSF56219">
    <property type="entry name" value="DNase I-like"/>
    <property type="match status" value="1"/>
</dbReference>
<gene>
    <name evidence="10" type="ORF">GCM10009726_24510</name>
</gene>
<keyword evidence="6" id="KW-0378">Hydrolase</keyword>
<sequence length="383" mass="41198">MAVAGTVPAQARPDDATTTATVMTRNVYLGVDIQRPIRATAGLTGLDALVALGNSNVETRAIVDRTNFPRRSELLAEEIAEAKPDLVGLQEVALWRSGPLELPPPFGSTPLGTTNAQQVDYDYLRLLLQDLRREGVPYKAVVVQDEMDLESPAFLGNPAEGTVTHGRDIRLTMRDVILLRASSNVRVVDKGSAQYDTRVPVNVGGSTLEIIRGYGWVDVAKGSAKPFRFVNTHLEAFSSLAALGQAQELLAETTVTGRTTVIACDCNSDPLDGRTKATDPIPIPHWQPYRLITGGGGFTDMWLEWRPADQGWTSGLNETVDEAAPGSWTHRIDMIFARPGPGQQLDVVAGEVTGDEPADKDPTTGLWPSDHAGVVLTITGARG</sequence>
<evidence type="ECO:0000256" key="4">
    <source>
        <dbReference type="ARBA" id="ARBA00022723"/>
    </source>
</evidence>
<accession>A0ABP5J020</accession>
<evidence type="ECO:0000256" key="1">
    <source>
        <dbReference type="ARBA" id="ARBA00001936"/>
    </source>
</evidence>
<evidence type="ECO:0000256" key="7">
    <source>
        <dbReference type="ARBA" id="ARBA00022842"/>
    </source>
</evidence>
<organism evidence="10 11">
    <name type="scientific">Nocardioides furvisabuli</name>
    <dbReference type="NCBI Taxonomy" id="375542"/>
    <lineage>
        <taxon>Bacteria</taxon>
        <taxon>Bacillati</taxon>
        <taxon>Actinomycetota</taxon>
        <taxon>Actinomycetes</taxon>
        <taxon>Propionibacteriales</taxon>
        <taxon>Nocardioidaceae</taxon>
        <taxon>Nocardioides</taxon>
    </lineage>
</organism>
<comment type="cofactor">
    <cofactor evidence="2">
        <name>Mg(2+)</name>
        <dbReference type="ChEBI" id="CHEBI:18420"/>
    </cofactor>
</comment>
<reference evidence="11" key="1">
    <citation type="journal article" date="2019" name="Int. J. Syst. Evol. Microbiol.">
        <title>The Global Catalogue of Microorganisms (GCM) 10K type strain sequencing project: providing services to taxonomists for standard genome sequencing and annotation.</title>
        <authorList>
            <consortium name="The Broad Institute Genomics Platform"/>
            <consortium name="The Broad Institute Genome Sequencing Center for Infectious Disease"/>
            <person name="Wu L."/>
            <person name="Ma J."/>
        </authorList>
    </citation>
    <scope>NUCLEOTIDE SEQUENCE [LARGE SCALE GENOMIC DNA]</scope>
    <source>
        <strain evidence="11">JCM 13813</strain>
    </source>
</reference>
<evidence type="ECO:0000259" key="9">
    <source>
        <dbReference type="Pfam" id="PF03372"/>
    </source>
</evidence>
<keyword evidence="5" id="KW-0227">DNA damage</keyword>
<dbReference type="PANTHER" id="PTHR15822">
    <property type="entry name" value="TRAF AND TNF RECEPTOR-ASSOCIATED PROTEIN"/>
    <property type="match status" value="1"/>
</dbReference>
<comment type="caution">
    <text evidence="10">The sequence shown here is derived from an EMBL/GenBank/DDBJ whole genome shotgun (WGS) entry which is preliminary data.</text>
</comment>
<dbReference type="InterPro" id="IPR051547">
    <property type="entry name" value="TDP2-like"/>
</dbReference>
<dbReference type="InterPro" id="IPR036691">
    <property type="entry name" value="Endo/exonu/phosph_ase_sf"/>
</dbReference>
<evidence type="ECO:0000256" key="3">
    <source>
        <dbReference type="ARBA" id="ARBA00022722"/>
    </source>
</evidence>
<keyword evidence="8" id="KW-0234">DNA repair</keyword>
<keyword evidence="3" id="KW-0540">Nuclease</keyword>
<evidence type="ECO:0000256" key="2">
    <source>
        <dbReference type="ARBA" id="ARBA00001946"/>
    </source>
</evidence>
<dbReference type="PANTHER" id="PTHR15822:SF4">
    <property type="entry name" value="TYROSYL-DNA PHOSPHODIESTERASE 2"/>
    <property type="match status" value="1"/>
</dbReference>
<dbReference type="Gene3D" id="3.60.10.10">
    <property type="entry name" value="Endonuclease/exonuclease/phosphatase"/>
    <property type="match status" value="1"/>
</dbReference>
<dbReference type="EMBL" id="BAAAMQ010000012">
    <property type="protein sequence ID" value="GAA2109554.1"/>
    <property type="molecule type" value="Genomic_DNA"/>
</dbReference>